<dbReference type="VEuPathDB" id="FungiDB:A1Q1_04784"/>
<protein>
    <recommendedName>
        <fullName evidence="1">F-box domain-containing protein</fullName>
    </recommendedName>
</protein>
<organism evidence="2 3">
    <name type="scientific">Trichosporon asahii var. asahii (strain ATCC 90039 / CBS 2479 / JCM 2466 / KCTC 7840 / NBRC 103889/ NCYC 2677 / UAMH 7654)</name>
    <name type="common">Yeast</name>
    <dbReference type="NCBI Taxonomy" id="1186058"/>
    <lineage>
        <taxon>Eukaryota</taxon>
        <taxon>Fungi</taxon>
        <taxon>Dikarya</taxon>
        <taxon>Basidiomycota</taxon>
        <taxon>Agaricomycotina</taxon>
        <taxon>Tremellomycetes</taxon>
        <taxon>Trichosporonales</taxon>
        <taxon>Trichosporonaceae</taxon>
        <taxon>Trichosporon</taxon>
    </lineage>
</organism>
<dbReference type="RefSeq" id="XP_014178497.1">
    <property type="nucleotide sequence ID" value="XM_014323022.1"/>
</dbReference>
<evidence type="ECO:0000259" key="1">
    <source>
        <dbReference type="Pfam" id="PF00646"/>
    </source>
</evidence>
<dbReference type="EMBL" id="ALBS01000283">
    <property type="protein sequence ID" value="EJT46607.1"/>
    <property type="molecule type" value="Genomic_DNA"/>
</dbReference>
<comment type="caution">
    <text evidence="2">The sequence shown here is derived from an EMBL/GenBank/DDBJ whole genome shotgun (WGS) entry which is preliminary data.</text>
</comment>
<evidence type="ECO:0000313" key="3">
    <source>
        <dbReference type="Proteomes" id="UP000002748"/>
    </source>
</evidence>
<reference evidence="2 3" key="1">
    <citation type="journal article" date="2012" name="Eukaryot. Cell">
        <title>Draft genome sequence of CBS 2479, the standard type strain of Trichosporon asahii.</title>
        <authorList>
            <person name="Yang R.Y."/>
            <person name="Li H.T."/>
            <person name="Zhu H."/>
            <person name="Zhou G.P."/>
            <person name="Wang M."/>
            <person name="Wang L."/>
        </authorList>
    </citation>
    <scope>NUCLEOTIDE SEQUENCE [LARGE SCALE GENOMIC DNA]</scope>
    <source>
        <strain evidence="3">ATCC 90039 / CBS 2479 / JCM 2466 / KCTC 7840 / NCYC 2677 / UAMH 7654</strain>
    </source>
</reference>
<feature type="domain" description="F-box" evidence="1">
    <location>
        <begin position="45"/>
        <end position="82"/>
    </location>
</feature>
<dbReference type="GeneID" id="25988296"/>
<dbReference type="SUPFAM" id="SSF81383">
    <property type="entry name" value="F-box domain"/>
    <property type="match status" value="1"/>
</dbReference>
<dbReference type="InterPro" id="IPR001810">
    <property type="entry name" value="F-box_dom"/>
</dbReference>
<dbReference type="Proteomes" id="UP000002748">
    <property type="component" value="Unassembled WGS sequence"/>
</dbReference>
<proteinExistence type="predicted"/>
<name>J6EV02_TRIAS</name>
<dbReference type="Pfam" id="PF00646">
    <property type="entry name" value="F-box"/>
    <property type="match status" value="1"/>
</dbReference>
<dbReference type="InterPro" id="IPR036047">
    <property type="entry name" value="F-box-like_dom_sf"/>
</dbReference>
<accession>J6EV02</accession>
<dbReference type="KEGG" id="tasa:A1Q1_04784"/>
<gene>
    <name evidence="2" type="ORF">A1Q1_04784</name>
</gene>
<evidence type="ECO:0000313" key="2">
    <source>
        <dbReference type="EMBL" id="EJT46607.1"/>
    </source>
</evidence>
<sequence>MASFPPPNSSKLLFLRRVRTSLSDKVVWKRKPSSGRLPRSLPPSLLPEDYPHVFETIINCLPLKQRLRLRCVCSALKALVDRSFVTLDLSFIFTGCGPADVQAENIRLPYFHEAGDQVLQASAIRRARHVHIRGNTSEWMPLDARLNVWLSHLQDGTVVTIESIKNTAQRPLALPRIQRLDIGREYLQGGEEGRRLFISRHGARELKLYLHIHEYPTHLLDEANFASRGRAVDFLNQGVETLIIAVTWKGFNHAAGHVSNVIRLLFYGVLGAQIFRRLRVRIECSDIAFHGFYGALDLQEDIAGHFRIPTSHVSIASPLRLGF</sequence>
<dbReference type="HOGENOM" id="CLU_861042_0_0_1"/>
<dbReference type="AlphaFoldDB" id="J6EV02"/>